<feature type="domain" description="Glycoside hydrolase family 29 N-terminal" evidence="7">
    <location>
        <begin position="24"/>
        <end position="183"/>
    </location>
</feature>
<reference evidence="8" key="1">
    <citation type="journal article" date="2013" name="Environ. Microbiol.">
        <title>Microbiota from the distal guts of lean and obese adolescents exhibit partial functional redundancy besides clear differences in community structure.</title>
        <authorList>
            <person name="Ferrer M."/>
            <person name="Ruiz A."/>
            <person name="Lanza F."/>
            <person name="Haange S.B."/>
            <person name="Oberbach A."/>
            <person name="Till H."/>
            <person name="Bargiela R."/>
            <person name="Campoy C."/>
            <person name="Segura M.T."/>
            <person name="Richter M."/>
            <person name="von Bergen M."/>
            <person name="Seifert J."/>
            <person name="Suarez A."/>
        </authorList>
    </citation>
    <scope>NUCLEOTIDE SEQUENCE</scope>
</reference>
<feature type="non-terminal residue" evidence="8">
    <location>
        <position position="227"/>
    </location>
</feature>
<evidence type="ECO:0000256" key="1">
    <source>
        <dbReference type="ARBA" id="ARBA00007951"/>
    </source>
</evidence>
<evidence type="ECO:0000256" key="2">
    <source>
        <dbReference type="ARBA" id="ARBA00012662"/>
    </source>
</evidence>
<evidence type="ECO:0000256" key="4">
    <source>
        <dbReference type="ARBA" id="ARBA00022801"/>
    </source>
</evidence>
<dbReference type="InterPro" id="IPR000933">
    <property type="entry name" value="Glyco_hydro_29"/>
</dbReference>
<evidence type="ECO:0000256" key="3">
    <source>
        <dbReference type="ARBA" id="ARBA00022729"/>
    </source>
</evidence>
<evidence type="ECO:0000259" key="7">
    <source>
        <dbReference type="Pfam" id="PF01120"/>
    </source>
</evidence>
<evidence type="ECO:0000313" key="8">
    <source>
        <dbReference type="EMBL" id="EKC78438.1"/>
    </source>
</evidence>
<comment type="caution">
    <text evidence="8">The sequence shown here is derived from an EMBL/GenBank/DDBJ whole genome shotgun (WGS) entry which is preliminary data.</text>
</comment>
<dbReference type="Pfam" id="PF01120">
    <property type="entry name" value="Alpha_L_fucos"/>
    <property type="match status" value="1"/>
</dbReference>
<sequence length="227" mass="25215">MTAFIHFTVNTFSGKEWGDGRESPDLFFPTAIDTDQWVEVLKDAGFRMVMLTAKHHDGFCLWPTETTEHSVRNSRWMDGKGDAVAMLRASCDKYGMKMGLYVSPWDRNAPSYGTGKAYDDYFVAQLTELLTRYGEVAEVWFDGANGSEADGKHQVYDWPRYVATVKSLQPDAVTAIMGDDIRWVGNEAGKGRDEEWSATVLPPASVTLRDPDPEIAALGNTSPDLGS</sequence>
<dbReference type="PANTHER" id="PTHR10030:SF37">
    <property type="entry name" value="ALPHA-L-FUCOSIDASE-RELATED"/>
    <property type="match status" value="1"/>
</dbReference>
<dbReference type="GO" id="GO:0016139">
    <property type="term" value="P:glycoside catabolic process"/>
    <property type="evidence" value="ECO:0007669"/>
    <property type="project" value="TreeGrafter"/>
</dbReference>
<keyword evidence="5" id="KW-0326">Glycosidase</keyword>
<organism evidence="8">
    <name type="scientific">human gut metagenome</name>
    <dbReference type="NCBI Taxonomy" id="408170"/>
    <lineage>
        <taxon>unclassified sequences</taxon>
        <taxon>metagenomes</taxon>
        <taxon>organismal metagenomes</taxon>
    </lineage>
</organism>
<dbReference type="Gene3D" id="3.20.20.80">
    <property type="entry name" value="Glycosidases"/>
    <property type="match status" value="1"/>
</dbReference>
<dbReference type="EMBL" id="AJWY01002314">
    <property type="protein sequence ID" value="EKC78438.1"/>
    <property type="molecule type" value="Genomic_DNA"/>
</dbReference>
<dbReference type="InterPro" id="IPR057739">
    <property type="entry name" value="Glyco_hydro_29_N"/>
</dbReference>
<dbReference type="AlphaFoldDB" id="K1U8A3"/>
<feature type="region of interest" description="Disordered" evidence="6">
    <location>
        <begin position="203"/>
        <end position="227"/>
    </location>
</feature>
<dbReference type="GO" id="GO:0005764">
    <property type="term" value="C:lysosome"/>
    <property type="evidence" value="ECO:0007669"/>
    <property type="project" value="TreeGrafter"/>
</dbReference>
<dbReference type="InterPro" id="IPR017853">
    <property type="entry name" value="GH"/>
</dbReference>
<protein>
    <recommendedName>
        <fullName evidence="2">alpha-L-fucosidase</fullName>
        <ecNumber evidence="2">3.2.1.51</ecNumber>
    </recommendedName>
</protein>
<dbReference type="EC" id="3.2.1.51" evidence="2"/>
<proteinExistence type="inferred from homology"/>
<gene>
    <name evidence="8" type="ORF">LEA_03490</name>
</gene>
<evidence type="ECO:0000256" key="5">
    <source>
        <dbReference type="ARBA" id="ARBA00023295"/>
    </source>
</evidence>
<dbReference type="GO" id="GO:0004560">
    <property type="term" value="F:alpha-L-fucosidase activity"/>
    <property type="evidence" value="ECO:0007669"/>
    <property type="project" value="InterPro"/>
</dbReference>
<dbReference type="SUPFAM" id="SSF51445">
    <property type="entry name" value="(Trans)glycosidases"/>
    <property type="match status" value="1"/>
</dbReference>
<comment type="similarity">
    <text evidence="1">Belongs to the glycosyl hydrolase 29 family.</text>
</comment>
<evidence type="ECO:0000256" key="6">
    <source>
        <dbReference type="SAM" id="MobiDB-lite"/>
    </source>
</evidence>
<name>K1U8A3_9ZZZZ</name>
<dbReference type="PANTHER" id="PTHR10030">
    <property type="entry name" value="ALPHA-L-FUCOSIDASE"/>
    <property type="match status" value="1"/>
</dbReference>
<dbReference type="SMART" id="SM00812">
    <property type="entry name" value="Alpha_L_fucos"/>
    <property type="match status" value="1"/>
</dbReference>
<keyword evidence="4" id="KW-0378">Hydrolase</keyword>
<keyword evidence="3" id="KW-0732">Signal</keyword>
<dbReference type="GO" id="GO:0006004">
    <property type="term" value="P:fucose metabolic process"/>
    <property type="evidence" value="ECO:0007669"/>
    <property type="project" value="TreeGrafter"/>
</dbReference>
<accession>K1U8A3</accession>